<feature type="signal peptide" evidence="8">
    <location>
        <begin position="1"/>
        <end position="26"/>
    </location>
</feature>
<sequence length="881" mass="98209">MKTHKKLLAGLMLYLIILSIPGFAFASNGIDSHPVKVDMNFEEAEIQDVLTAIASLVNINLVVDSSVSGEITVKLDNMSFKEALDYVVKVSGLDYVWKNDTVIVASSERLKSFYGEELVETVSLKYSDPVHIYQLIKVFYPELKVQVDSNNLKLLMSGKRKTILAARNLIDRIDVPDSLITATYVAKFINADSLENHLRRIYPGLVLSSDRDNNILLIYGSKRKVREALELVNRIDLPRKEATFIVDINKGDVTRIEETVLNLFPDLVVEGNEASHKLIISGDKEEALKARDLIKEIDIGEEIDTEVVRVDYGNLDNLISVIQGLFPDIRLQSNPLKKEIIIKGNTSEVQEIVSLVNSLDIPRRQVIIEARFEEISANKISEFGMRPNLSEIQFIFDEATRELKSMNITWPEYLRFLEEEGQANMLANPRLLTLNGENARLLIGDKVPVKIEETSGSSEESEGESNAVSYEYIDVGISLEFTPWITEDGYIIMDVAPEVSSLGSPMGGGESIPPIKTREARTKIRLKDGQTFAIGGLIREDELESIAKVPLLGDIPLLGTLFRRSQTDKVKTEVVIFITPHIVKESFGDITTVDQSREKVLSNKTDEPSKKESTPDKEVVDTGGKDSENISVVSKVSRDGEIKEGKTGSEEEVDNNLAGNKKEDSEPHTTEKEGSKGSEDEIDITSKNSTSETTENEENSEETNTGEIIKSKDDVTGESTDDFGEKNIIEGEVNKKDVNKAEVNETEETVDEATRKELKNIINSEIIKPGNESSDNNLPEYYNILYKVKPGDTLASIARKYGLFVSNIKLVNGIDEVKTGQTITLPIPKSHLYIIKKGETLWQIYLKFGVSVSVLQEINNIKDVRKIPAGTLIIIPKRIND</sequence>
<feature type="compositionally biased region" description="Basic and acidic residues" evidence="7">
    <location>
        <begin position="660"/>
        <end position="679"/>
    </location>
</feature>
<dbReference type="InterPro" id="IPR001775">
    <property type="entry name" value="GspD/PilQ"/>
</dbReference>
<feature type="compositionally biased region" description="Basic and acidic residues" evidence="7">
    <location>
        <begin position="636"/>
        <end position="649"/>
    </location>
</feature>
<dbReference type="RefSeq" id="WP_012635554.1">
    <property type="nucleotide sequence ID" value="NC_011899.1"/>
</dbReference>
<dbReference type="eggNOG" id="COG1450">
    <property type="taxonomic scope" value="Bacteria"/>
</dbReference>
<dbReference type="GO" id="GO:0015627">
    <property type="term" value="C:type II protein secretion system complex"/>
    <property type="evidence" value="ECO:0007669"/>
    <property type="project" value="TreeGrafter"/>
</dbReference>
<dbReference type="Pfam" id="PF00263">
    <property type="entry name" value="Secretin"/>
    <property type="match status" value="1"/>
</dbReference>
<keyword evidence="2" id="KW-0813">Transport</keyword>
<protein>
    <submittedName>
        <fullName evidence="10">Type II and III secretion system protein</fullName>
    </submittedName>
</protein>
<dbReference type="InterPro" id="IPR036779">
    <property type="entry name" value="LysM_dom_sf"/>
</dbReference>
<name>B8D2D9_HALOH</name>
<proteinExistence type="inferred from homology"/>
<dbReference type="Gene3D" id="3.30.1370.130">
    <property type="match status" value="1"/>
</dbReference>
<dbReference type="AlphaFoldDB" id="B8D2D9"/>
<dbReference type="Pfam" id="PF21305">
    <property type="entry name" value="type_II_gspD_N0"/>
    <property type="match status" value="1"/>
</dbReference>
<dbReference type="CDD" id="cd00118">
    <property type="entry name" value="LysM"/>
    <property type="match status" value="2"/>
</dbReference>
<evidence type="ECO:0000313" key="11">
    <source>
        <dbReference type="Proteomes" id="UP000000719"/>
    </source>
</evidence>
<gene>
    <name evidence="10" type="ordered locus">Hore_06090</name>
</gene>
<dbReference type="PRINTS" id="PR00811">
    <property type="entry name" value="BCTERIALGSPD"/>
</dbReference>
<dbReference type="OrthoDB" id="9779724at2"/>
<comment type="similarity">
    <text evidence="6">Belongs to the bacterial secretin family.</text>
</comment>
<evidence type="ECO:0000256" key="4">
    <source>
        <dbReference type="ARBA" id="ARBA00023136"/>
    </source>
</evidence>
<keyword evidence="3" id="KW-0812">Transmembrane</keyword>
<feature type="chain" id="PRO_5002867274" evidence="8">
    <location>
        <begin position="27"/>
        <end position="881"/>
    </location>
</feature>
<accession>B8D2D9</accession>
<comment type="subcellular location">
    <subcellularLocation>
        <location evidence="1">Membrane</location>
    </subcellularLocation>
</comment>
<dbReference type="PANTHER" id="PTHR30332">
    <property type="entry name" value="PROBABLE GENERAL SECRETION PATHWAY PROTEIN D"/>
    <property type="match status" value="1"/>
</dbReference>
<evidence type="ECO:0000256" key="1">
    <source>
        <dbReference type="ARBA" id="ARBA00004370"/>
    </source>
</evidence>
<dbReference type="KEGG" id="hor:Hore_06090"/>
<evidence type="ECO:0000256" key="2">
    <source>
        <dbReference type="ARBA" id="ARBA00022448"/>
    </source>
</evidence>
<keyword evidence="4" id="KW-0472">Membrane</keyword>
<reference evidence="10 11" key="1">
    <citation type="journal article" date="2009" name="PLoS ONE">
        <title>Genome analysis of the anaerobic thermohalophilic bacterium Halothermothrix orenii.</title>
        <authorList>
            <person name="Mavromatis K."/>
            <person name="Ivanova N."/>
            <person name="Anderson I."/>
            <person name="Lykidis A."/>
            <person name="Hooper S.D."/>
            <person name="Sun H."/>
            <person name="Kunin V."/>
            <person name="Lapidus A."/>
            <person name="Hugenholtz P."/>
            <person name="Patel B."/>
            <person name="Kyrpides N.C."/>
        </authorList>
    </citation>
    <scope>NUCLEOTIDE SEQUENCE [LARGE SCALE GENOMIC DNA]</scope>
    <source>
        <strain evidence="11">H 168 / OCM 544 / DSM 9562</strain>
    </source>
</reference>
<dbReference type="InterPro" id="IPR004846">
    <property type="entry name" value="T2SS/T3SS_dom"/>
</dbReference>
<dbReference type="PROSITE" id="PS51782">
    <property type="entry name" value="LYSM"/>
    <property type="match status" value="2"/>
</dbReference>
<dbReference type="Gene3D" id="3.30.1370.120">
    <property type="match status" value="1"/>
</dbReference>
<evidence type="ECO:0000256" key="3">
    <source>
        <dbReference type="ARBA" id="ARBA00022692"/>
    </source>
</evidence>
<feature type="domain" description="LysM" evidence="9">
    <location>
        <begin position="784"/>
        <end position="828"/>
    </location>
</feature>
<feature type="region of interest" description="Disordered" evidence="7">
    <location>
        <begin position="598"/>
        <end position="727"/>
    </location>
</feature>
<dbReference type="InterPro" id="IPR011662">
    <property type="entry name" value="Secretin/TonB_short_N"/>
</dbReference>
<dbReference type="eggNOG" id="COG1388">
    <property type="taxonomic scope" value="Bacteria"/>
</dbReference>
<evidence type="ECO:0000256" key="8">
    <source>
        <dbReference type="SAM" id="SignalP"/>
    </source>
</evidence>
<dbReference type="Gene3D" id="3.10.350.10">
    <property type="entry name" value="LysM domain"/>
    <property type="match status" value="2"/>
</dbReference>
<dbReference type="HOGENOM" id="CLU_326731_0_0_9"/>
<dbReference type="PANTHER" id="PTHR30332:SF17">
    <property type="entry name" value="TYPE IV PILIATION SYSTEM PROTEIN DR_0774-RELATED"/>
    <property type="match status" value="1"/>
</dbReference>
<dbReference type="eggNOG" id="COG4796">
    <property type="taxonomic scope" value="Bacteria"/>
</dbReference>
<feature type="domain" description="LysM" evidence="9">
    <location>
        <begin position="831"/>
        <end position="875"/>
    </location>
</feature>
<evidence type="ECO:0000256" key="7">
    <source>
        <dbReference type="SAM" id="MobiDB-lite"/>
    </source>
</evidence>
<keyword evidence="5" id="KW-0998">Cell outer membrane</keyword>
<evidence type="ECO:0000256" key="5">
    <source>
        <dbReference type="ARBA" id="ARBA00023237"/>
    </source>
</evidence>
<evidence type="ECO:0000259" key="9">
    <source>
        <dbReference type="PROSITE" id="PS51782"/>
    </source>
</evidence>
<dbReference type="Pfam" id="PF01476">
    <property type="entry name" value="LysM"/>
    <property type="match status" value="2"/>
</dbReference>
<dbReference type="GO" id="GO:0019867">
    <property type="term" value="C:outer membrane"/>
    <property type="evidence" value="ECO:0007669"/>
    <property type="project" value="InterPro"/>
</dbReference>
<dbReference type="InterPro" id="IPR038591">
    <property type="entry name" value="NolW-like_sf"/>
</dbReference>
<feature type="compositionally biased region" description="Basic and acidic residues" evidence="7">
    <location>
        <begin position="598"/>
        <end position="628"/>
    </location>
</feature>
<dbReference type="InterPro" id="IPR050810">
    <property type="entry name" value="Bact_Secretion_Sys_Channel"/>
</dbReference>
<dbReference type="SMART" id="SM00965">
    <property type="entry name" value="STN"/>
    <property type="match status" value="1"/>
</dbReference>
<dbReference type="Proteomes" id="UP000000719">
    <property type="component" value="Chromosome"/>
</dbReference>
<dbReference type="EMBL" id="CP001098">
    <property type="protein sequence ID" value="ACL69366.1"/>
    <property type="molecule type" value="Genomic_DNA"/>
</dbReference>
<organism evidence="10 11">
    <name type="scientific">Halothermothrix orenii (strain H 168 / OCM 544 / DSM 9562)</name>
    <dbReference type="NCBI Taxonomy" id="373903"/>
    <lineage>
        <taxon>Bacteria</taxon>
        <taxon>Bacillati</taxon>
        <taxon>Bacillota</taxon>
        <taxon>Clostridia</taxon>
        <taxon>Halanaerobiales</taxon>
        <taxon>Halothermotrichaceae</taxon>
        <taxon>Halothermothrix</taxon>
    </lineage>
</organism>
<dbReference type="SUPFAM" id="SSF54106">
    <property type="entry name" value="LysM domain"/>
    <property type="match status" value="2"/>
</dbReference>
<keyword evidence="8" id="KW-0732">Signal</keyword>
<evidence type="ECO:0000313" key="10">
    <source>
        <dbReference type="EMBL" id="ACL69366.1"/>
    </source>
</evidence>
<evidence type="ECO:0000256" key="6">
    <source>
        <dbReference type="RuleBase" id="RU004003"/>
    </source>
</evidence>
<dbReference type="InterPro" id="IPR049371">
    <property type="entry name" value="GspD-like_N0"/>
</dbReference>
<dbReference type="SMART" id="SM00257">
    <property type="entry name" value="LysM"/>
    <property type="match status" value="2"/>
</dbReference>
<dbReference type="InterPro" id="IPR018392">
    <property type="entry name" value="LysM"/>
</dbReference>
<dbReference type="STRING" id="373903.Hore_06090"/>
<dbReference type="GO" id="GO:0009306">
    <property type="term" value="P:protein secretion"/>
    <property type="evidence" value="ECO:0007669"/>
    <property type="project" value="InterPro"/>
</dbReference>
<keyword evidence="11" id="KW-1185">Reference proteome</keyword>